<dbReference type="GO" id="GO:0016747">
    <property type="term" value="F:acyltransferase activity, transferring groups other than amino-acyl groups"/>
    <property type="evidence" value="ECO:0007669"/>
    <property type="project" value="InterPro"/>
</dbReference>
<keyword evidence="2" id="KW-0012">Acyltransferase</keyword>
<sequence length="171" mass="19808">MFLSISTGGDILQCRPACSEDEPYLFELYADSRREEILTWGWDELTRDAFLQMQWKAQQLSYAAQYPDAQHFIIATKEHIPVGRYILWSSNQHIILVDLTIHHQYRNQGLGTSILTMLQAEAIHTSKPIVLSVFEHNITAKRLYERLGFCIIQNTGLYATMTWTPHPPIKE</sequence>
<reference evidence="4 5" key="1">
    <citation type="submission" date="2019-07" db="EMBL/GenBank/DDBJ databases">
        <authorList>
            <person name="Kim J."/>
        </authorList>
    </citation>
    <scope>NUCLEOTIDE SEQUENCE [LARGE SCALE GENOMIC DNA]</scope>
    <source>
        <strain evidence="4 5">N4</strain>
    </source>
</reference>
<feature type="domain" description="N-acetyltransferase" evidence="3">
    <location>
        <begin position="12"/>
        <end position="171"/>
    </location>
</feature>
<dbReference type="Proteomes" id="UP000318102">
    <property type="component" value="Unassembled WGS sequence"/>
</dbReference>
<dbReference type="Pfam" id="PF00583">
    <property type="entry name" value="Acetyltransf_1"/>
    <property type="match status" value="1"/>
</dbReference>
<dbReference type="PANTHER" id="PTHR43420">
    <property type="entry name" value="ACETYLTRANSFERASE"/>
    <property type="match status" value="1"/>
</dbReference>
<dbReference type="EMBL" id="VNJK01000005">
    <property type="protein sequence ID" value="TVX86808.1"/>
    <property type="molecule type" value="Genomic_DNA"/>
</dbReference>
<protein>
    <submittedName>
        <fullName evidence="4">GNAT family N-acetyltransferase</fullName>
    </submittedName>
</protein>
<dbReference type="InterPro" id="IPR016181">
    <property type="entry name" value="Acyl_CoA_acyltransferase"/>
</dbReference>
<dbReference type="AlphaFoldDB" id="A0A559IGM7"/>
<dbReference type="InterPro" id="IPR050680">
    <property type="entry name" value="YpeA/RimI_acetyltransf"/>
</dbReference>
<keyword evidence="1" id="KW-0808">Transferase</keyword>
<name>A0A559IGM7_9BACL</name>
<dbReference type="OrthoDB" id="794462at2"/>
<evidence type="ECO:0000256" key="1">
    <source>
        <dbReference type="ARBA" id="ARBA00022679"/>
    </source>
</evidence>
<proteinExistence type="predicted"/>
<gene>
    <name evidence="4" type="ORF">FPZ44_23090</name>
</gene>
<evidence type="ECO:0000259" key="3">
    <source>
        <dbReference type="PROSITE" id="PS51186"/>
    </source>
</evidence>
<comment type="caution">
    <text evidence="4">The sequence shown here is derived from an EMBL/GenBank/DDBJ whole genome shotgun (WGS) entry which is preliminary data.</text>
</comment>
<organism evidence="4 5">
    <name type="scientific">Paenibacillus agilis</name>
    <dbReference type="NCBI Taxonomy" id="3020863"/>
    <lineage>
        <taxon>Bacteria</taxon>
        <taxon>Bacillati</taxon>
        <taxon>Bacillota</taxon>
        <taxon>Bacilli</taxon>
        <taxon>Bacillales</taxon>
        <taxon>Paenibacillaceae</taxon>
        <taxon>Paenibacillus</taxon>
    </lineage>
</organism>
<dbReference type="SUPFAM" id="SSF55729">
    <property type="entry name" value="Acyl-CoA N-acyltransferases (Nat)"/>
    <property type="match status" value="1"/>
</dbReference>
<dbReference type="Gene3D" id="3.40.630.30">
    <property type="match status" value="1"/>
</dbReference>
<evidence type="ECO:0000313" key="4">
    <source>
        <dbReference type="EMBL" id="TVX86808.1"/>
    </source>
</evidence>
<dbReference type="PROSITE" id="PS51186">
    <property type="entry name" value="GNAT"/>
    <property type="match status" value="1"/>
</dbReference>
<accession>A0A559IGM7</accession>
<evidence type="ECO:0000313" key="5">
    <source>
        <dbReference type="Proteomes" id="UP000318102"/>
    </source>
</evidence>
<evidence type="ECO:0000256" key="2">
    <source>
        <dbReference type="ARBA" id="ARBA00023315"/>
    </source>
</evidence>
<dbReference type="InterPro" id="IPR000182">
    <property type="entry name" value="GNAT_dom"/>
</dbReference>
<keyword evidence="5" id="KW-1185">Reference proteome</keyword>